<gene>
    <name evidence="2" type="ORF">COEREDRAFT_81440</name>
</gene>
<accession>A0A2G5BBY8</accession>
<dbReference type="OrthoDB" id="5578464at2759"/>
<sequence length="306" mass="32872">MAAIVSASASSIEQITSWLSGLGRPTASLASAPPRITLSTQPTEVSHRGSLLETSTLEHLSCCHHRTTSATGSRSKSTAVLPDQGPVYVLDSACIDTAIAIVVRARQQDSLGNTEAAGRLFAAALGHMCLALRNTSCIRDSHVRERLTMLRFLLEADGATAFDDLSQPSSPKFTTSSDLPLPNTNLRGACAFAASNALTLINQLVIMWLLLLGNLFVWLAVQFRQSMLPEAAAKCLILFGAGMFRVCKKFDMHVHLLHFGQTVAEWLVAVDRETNFSQKLLCSFAAVFGAIARVVEDSATPANTDL</sequence>
<feature type="transmembrane region" description="Helical" evidence="1">
    <location>
        <begin position="200"/>
        <end position="221"/>
    </location>
</feature>
<keyword evidence="1" id="KW-1133">Transmembrane helix</keyword>
<keyword evidence="3" id="KW-1185">Reference proteome</keyword>
<reference evidence="2 3" key="1">
    <citation type="journal article" date="2015" name="Genome Biol. Evol.">
        <title>Phylogenomic analyses indicate that early fungi evolved digesting cell walls of algal ancestors of land plants.</title>
        <authorList>
            <person name="Chang Y."/>
            <person name="Wang S."/>
            <person name="Sekimoto S."/>
            <person name="Aerts A.L."/>
            <person name="Choi C."/>
            <person name="Clum A."/>
            <person name="LaButti K.M."/>
            <person name="Lindquist E.A."/>
            <person name="Yee Ngan C."/>
            <person name="Ohm R.A."/>
            <person name="Salamov A.A."/>
            <person name="Grigoriev I.V."/>
            <person name="Spatafora J.W."/>
            <person name="Berbee M.L."/>
        </authorList>
    </citation>
    <scope>NUCLEOTIDE SEQUENCE [LARGE SCALE GENOMIC DNA]</scope>
    <source>
        <strain evidence="2 3">NRRL 1564</strain>
    </source>
</reference>
<keyword evidence="1" id="KW-0812">Transmembrane</keyword>
<evidence type="ECO:0000313" key="3">
    <source>
        <dbReference type="Proteomes" id="UP000242474"/>
    </source>
</evidence>
<evidence type="ECO:0000313" key="2">
    <source>
        <dbReference type="EMBL" id="PIA16227.1"/>
    </source>
</evidence>
<dbReference type="Proteomes" id="UP000242474">
    <property type="component" value="Unassembled WGS sequence"/>
</dbReference>
<protein>
    <submittedName>
        <fullName evidence="2">Uncharacterized protein</fullName>
    </submittedName>
</protein>
<proteinExistence type="predicted"/>
<dbReference type="AlphaFoldDB" id="A0A2G5BBY8"/>
<name>A0A2G5BBY8_COERN</name>
<dbReference type="EMBL" id="KZ303501">
    <property type="protein sequence ID" value="PIA16227.1"/>
    <property type="molecule type" value="Genomic_DNA"/>
</dbReference>
<organism evidence="2 3">
    <name type="scientific">Coemansia reversa (strain ATCC 12441 / NRRL 1564)</name>
    <dbReference type="NCBI Taxonomy" id="763665"/>
    <lineage>
        <taxon>Eukaryota</taxon>
        <taxon>Fungi</taxon>
        <taxon>Fungi incertae sedis</taxon>
        <taxon>Zoopagomycota</taxon>
        <taxon>Kickxellomycotina</taxon>
        <taxon>Kickxellomycetes</taxon>
        <taxon>Kickxellales</taxon>
        <taxon>Kickxellaceae</taxon>
        <taxon>Coemansia</taxon>
    </lineage>
</organism>
<evidence type="ECO:0000256" key="1">
    <source>
        <dbReference type="SAM" id="Phobius"/>
    </source>
</evidence>
<keyword evidence="1" id="KW-0472">Membrane</keyword>